<dbReference type="GO" id="GO:0022857">
    <property type="term" value="F:transmembrane transporter activity"/>
    <property type="evidence" value="ECO:0007669"/>
    <property type="project" value="InterPro"/>
</dbReference>
<dbReference type="EMBL" id="KB738083">
    <property type="protein sequence ID" value="ENN82777.1"/>
    <property type="molecule type" value="Genomic_DNA"/>
</dbReference>
<dbReference type="InterPro" id="IPR050549">
    <property type="entry name" value="MFS_Trehalose_Transporter"/>
</dbReference>
<dbReference type="InterPro" id="IPR020846">
    <property type="entry name" value="MFS_dom"/>
</dbReference>
<dbReference type="PROSITE" id="PS00216">
    <property type="entry name" value="SUGAR_TRANSPORT_1"/>
    <property type="match status" value="1"/>
</dbReference>
<keyword evidence="2" id="KW-0813">Transport</keyword>
<evidence type="ECO:0000256" key="6">
    <source>
        <dbReference type="ARBA" id="ARBA00022989"/>
    </source>
</evidence>
<evidence type="ECO:0000256" key="8">
    <source>
        <dbReference type="ARBA" id="ARBA00023180"/>
    </source>
</evidence>
<evidence type="ECO:0000256" key="5">
    <source>
        <dbReference type="ARBA" id="ARBA00022692"/>
    </source>
</evidence>
<dbReference type="PRINTS" id="PR00171">
    <property type="entry name" value="SUGRTRNSPORT"/>
</dbReference>
<gene>
    <name evidence="9" type="ORF">YQE_00855</name>
</gene>
<dbReference type="InterPro" id="IPR003663">
    <property type="entry name" value="Sugar/inositol_transpt"/>
</dbReference>
<feature type="non-terminal residue" evidence="9">
    <location>
        <position position="1"/>
    </location>
</feature>
<reference evidence="9" key="1">
    <citation type="journal article" date="2013" name="Genome Biol.">
        <title>Draft genome of the mountain pine beetle, Dendroctonus ponderosae Hopkins, a major forest pest.</title>
        <authorList>
            <person name="Keeling C.I."/>
            <person name="Yuen M.M."/>
            <person name="Liao N.Y."/>
            <person name="Docking T.R."/>
            <person name="Chan S.K."/>
            <person name="Taylor G.A."/>
            <person name="Palmquist D.L."/>
            <person name="Jackman S.D."/>
            <person name="Nguyen A."/>
            <person name="Li M."/>
            <person name="Henderson H."/>
            <person name="Janes J.K."/>
            <person name="Zhao Y."/>
            <person name="Pandoh P."/>
            <person name="Moore R."/>
            <person name="Sperling F.A."/>
            <person name="Huber D.P."/>
            <person name="Birol I."/>
            <person name="Jones S.J."/>
            <person name="Bohlmann J."/>
        </authorList>
    </citation>
    <scope>NUCLEOTIDE SEQUENCE</scope>
</reference>
<keyword evidence="7" id="KW-0472">Membrane</keyword>
<proteinExistence type="predicted"/>
<evidence type="ECO:0000256" key="4">
    <source>
        <dbReference type="ARBA" id="ARBA00022597"/>
    </source>
</evidence>
<evidence type="ECO:0000256" key="1">
    <source>
        <dbReference type="ARBA" id="ARBA00004651"/>
    </source>
</evidence>
<dbReference type="InterPro" id="IPR036259">
    <property type="entry name" value="MFS_trans_sf"/>
</dbReference>
<sequence length="662" mass="72969">MKLPQIGWAAPQLLAVLTAADRGTHHPRAVARRRAPKLGRAELVPLLAAPPSQAVTSRPSLKLDVHTRFVQWSAGQFSGRDTLVQCSCAGSAVPNNMILEKGQLLSVLASTIGAISDGMHYGWSAPFMPILEKEDSHIKISHSDVTWLESIYLIGGLAGLPVTIYCVDRLGRKASILLAAVISLIAWILIALADDVIYLYVARFMVGLSGDVAFVAAPMYIAEIADKRIRGFLAGVIYVMMLVGILVVYAVAPFAPFYACSVIGSLFVIIQLVTFPFMPDSPYYLLQKTKSDKAKRHLMRLRTGENIDKELEEITAAVLRQRSERGRPQDLVLSKSNRKALIIMTVLNAAQHFSSISVMLMNLHSILKEAESEYVSFEIAGIMFSSFMLIAATIADFVVDKCGRKGLLISSSLLSGLALLDVGGISWIPVAAVMVYAAVFKFGLGIIPIVMTAELFPAKVKAMGMTLADFSYLFFGLISVELYQRLIAVYYLDLPFYIFASSTLLTAIFSWWYIPETKGKTLEEIQFILKGEPIPSKEADLESSEGVAEAKDKDIGLEELPPTKEPFAVAERSSSFPCRWSKSDVSALKSLTVRCRVGLRHRNDRIFWDLLPKGAQSAKLRTQHSGLGRFAWFSSPVRCLPSTRSDRKVQILSSLCLQTYRQ</sequence>
<dbReference type="PROSITE" id="PS50850">
    <property type="entry name" value="MFS"/>
    <property type="match status" value="1"/>
</dbReference>
<comment type="subcellular location">
    <subcellularLocation>
        <location evidence="1">Cell membrane</location>
        <topology evidence="1">Multi-pass membrane protein</topology>
    </subcellularLocation>
</comment>
<evidence type="ECO:0000313" key="9">
    <source>
        <dbReference type="EMBL" id="ENN82777.1"/>
    </source>
</evidence>
<keyword evidence="4" id="KW-0762">Sugar transport</keyword>
<dbReference type="OMA" id="FHLPHFI"/>
<dbReference type="GO" id="GO:0005886">
    <property type="term" value="C:plasma membrane"/>
    <property type="evidence" value="ECO:0007669"/>
    <property type="project" value="UniProtKB-SubCell"/>
</dbReference>
<evidence type="ECO:0000256" key="2">
    <source>
        <dbReference type="ARBA" id="ARBA00022448"/>
    </source>
</evidence>
<protein>
    <submittedName>
        <fullName evidence="9">Uncharacterized protein</fullName>
    </submittedName>
</protein>
<keyword evidence="5" id="KW-0812">Transmembrane</keyword>
<dbReference type="PANTHER" id="PTHR48021">
    <property type="match status" value="1"/>
</dbReference>
<dbReference type="FunFam" id="1.20.1250.20:FF:000218">
    <property type="entry name" value="facilitated trehalose transporter Tret1"/>
    <property type="match status" value="1"/>
</dbReference>
<accession>N6UV78</accession>
<dbReference type="OrthoDB" id="4142200at2759"/>
<keyword evidence="8" id="KW-0325">Glycoprotein</keyword>
<evidence type="ECO:0000256" key="7">
    <source>
        <dbReference type="ARBA" id="ARBA00023136"/>
    </source>
</evidence>
<dbReference type="InterPro" id="IPR005829">
    <property type="entry name" value="Sugar_transporter_CS"/>
</dbReference>
<dbReference type="AlphaFoldDB" id="N6UV78"/>
<evidence type="ECO:0000256" key="3">
    <source>
        <dbReference type="ARBA" id="ARBA00022475"/>
    </source>
</evidence>
<dbReference type="HOGENOM" id="CLU_001265_30_5_1"/>
<name>N6UV78_DENPD</name>
<keyword evidence="3" id="KW-1003">Cell membrane</keyword>
<keyword evidence="6" id="KW-1133">Transmembrane helix</keyword>
<dbReference type="SUPFAM" id="SSF103473">
    <property type="entry name" value="MFS general substrate transporter"/>
    <property type="match status" value="1"/>
</dbReference>
<dbReference type="PANTHER" id="PTHR48021:SF46">
    <property type="entry name" value="MAJOR FACILITATOR SUPERFAMILY (MFS) PROFILE DOMAIN-CONTAINING PROTEIN"/>
    <property type="match status" value="1"/>
</dbReference>
<organism evidence="9">
    <name type="scientific">Dendroctonus ponderosae</name>
    <name type="common">Mountain pine beetle</name>
    <dbReference type="NCBI Taxonomy" id="77166"/>
    <lineage>
        <taxon>Eukaryota</taxon>
        <taxon>Metazoa</taxon>
        <taxon>Ecdysozoa</taxon>
        <taxon>Arthropoda</taxon>
        <taxon>Hexapoda</taxon>
        <taxon>Insecta</taxon>
        <taxon>Pterygota</taxon>
        <taxon>Neoptera</taxon>
        <taxon>Endopterygota</taxon>
        <taxon>Coleoptera</taxon>
        <taxon>Polyphaga</taxon>
        <taxon>Cucujiformia</taxon>
        <taxon>Curculionidae</taxon>
        <taxon>Scolytinae</taxon>
        <taxon>Dendroctonus</taxon>
    </lineage>
</organism>
<dbReference type="InterPro" id="IPR005828">
    <property type="entry name" value="MFS_sugar_transport-like"/>
</dbReference>
<dbReference type="Pfam" id="PF00083">
    <property type="entry name" value="Sugar_tr"/>
    <property type="match status" value="1"/>
</dbReference>
<dbReference type="Gene3D" id="1.20.1250.20">
    <property type="entry name" value="MFS general substrate transporter like domains"/>
    <property type="match status" value="1"/>
</dbReference>